<dbReference type="InterPro" id="IPR011029">
    <property type="entry name" value="DEATH-like_dom_sf"/>
</dbReference>
<organism evidence="16">
    <name type="scientific">Mus terricolor</name>
    <name type="common">Earth-colored mouse</name>
    <name type="synonym">Mus dunni</name>
    <dbReference type="NCBI Taxonomy" id="254704"/>
    <lineage>
        <taxon>Eukaryota</taxon>
        <taxon>Metazoa</taxon>
        <taxon>Chordata</taxon>
        <taxon>Craniata</taxon>
        <taxon>Vertebrata</taxon>
        <taxon>Euteleostomi</taxon>
        <taxon>Mammalia</taxon>
        <taxon>Eutheria</taxon>
        <taxon>Euarchontoglires</taxon>
        <taxon>Glires</taxon>
        <taxon>Rodentia</taxon>
        <taxon>Myomorpha</taxon>
        <taxon>Muroidea</taxon>
        <taxon>Muridae</taxon>
        <taxon>Murinae</taxon>
        <taxon>Mus</taxon>
        <taxon>Mus</taxon>
    </lineage>
</organism>
<evidence type="ECO:0000256" key="3">
    <source>
        <dbReference type="ARBA" id="ARBA00022703"/>
    </source>
</evidence>
<dbReference type="InterPro" id="IPR001368">
    <property type="entry name" value="TNFR/NGFR_Cys_rich_reg"/>
</dbReference>
<dbReference type="SMART" id="SM00208">
    <property type="entry name" value="TNFR"/>
    <property type="match status" value="2"/>
</dbReference>
<dbReference type="GO" id="GO:0043065">
    <property type="term" value="P:positive regulation of apoptotic process"/>
    <property type="evidence" value="ECO:0007669"/>
    <property type="project" value="TreeGrafter"/>
</dbReference>
<dbReference type="GO" id="GO:0005886">
    <property type="term" value="C:plasma membrane"/>
    <property type="evidence" value="ECO:0007669"/>
    <property type="project" value="TreeGrafter"/>
</dbReference>
<evidence type="ECO:0000256" key="7">
    <source>
        <dbReference type="ARBA" id="ARBA00023136"/>
    </source>
</evidence>
<keyword evidence="2 13" id="KW-0812">Transmembrane</keyword>
<dbReference type="EMBL" id="JQ044411">
    <property type="protein sequence ID" value="AFE85493.1"/>
    <property type="molecule type" value="mRNA"/>
</dbReference>
<dbReference type="GO" id="GO:0036462">
    <property type="term" value="P:TRAIL-activated apoptotic signaling pathway"/>
    <property type="evidence" value="ECO:0007669"/>
    <property type="project" value="TreeGrafter"/>
</dbReference>
<evidence type="ECO:0000256" key="1">
    <source>
        <dbReference type="ARBA" id="ARBA00004479"/>
    </source>
</evidence>
<dbReference type="Gene3D" id="2.10.50.10">
    <property type="entry name" value="Tumor Necrosis Factor Receptor, subunit A, domain 2"/>
    <property type="match status" value="2"/>
</dbReference>
<dbReference type="GO" id="GO:0004888">
    <property type="term" value="F:transmembrane signaling receptor activity"/>
    <property type="evidence" value="ECO:0007669"/>
    <property type="project" value="UniProtKB-ARBA"/>
</dbReference>
<dbReference type="PANTHER" id="PTHR46330">
    <property type="entry name" value="TUMOR NECROSIS FACTOR RECEPTOR SUPERFAMILY MEMBER 10B"/>
    <property type="match status" value="1"/>
</dbReference>
<keyword evidence="9" id="KW-0675">Receptor</keyword>
<dbReference type="GO" id="GO:0045569">
    <property type="term" value="F:TRAIL binding"/>
    <property type="evidence" value="ECO:0007669"/>
    <property type="project" value="InterPro"/>
</dbReference>
<keyword evidence="3" id="KW-0053">Apoptosis</keyword>
<dbReference type="GO" id="GO:0009986">
    <property type="term" value="C:cell surface"/>
    <property type="evidence" value="ECO:0007669"/>
    <property type="project" value="TreeGrafter"/>
</dbReference>
<evidence type="ECO:0000256" key="6">
    <source>
        <dbReference type="ARBA" id="ARBA00022989"/>
    </source>
</evidence>
<name>H9BPI4_MUSTR</name>
<dbReference type="Gene3D" id="1.10.533.10">
    <property type="entry name" value="Death Domain, Fas"/>
    <property type="match status" value="1"/>
</dbReference>
<dbReference type="PROSITE" id="PS50017">
    <property type="entry name" value="DEATH_DOMAIN"/>
    <property type="match status" value="1"/>
</dbReference>
<dbReference type="Pfam" id="PF00020">
    <property type="entry name" value="TNFR_c6"/>
    <property type="match status" value="2"/>
</dbReference>
<dbReference type="PANTHER" id="PTHR46330:SF1">
    <property type="entry name" value="TUMOR NECROSIS FACTOR RECEPTOR SUPERFAMILY MEMBER 10B"/>
    <property type="match status" value="1"/>
</dbReference>
<dbReference type="SUPFAM" id="SSF47986">
    <property type="entry name" value="DEATH domain"/>
    <property type="match status" value="1"/>
</dbReference>
<dbReference type="InterPro" id="IPR000488">
    <property type="entry name" value="Death_dom"/>
</dbReference>
<dbReference type="PROSITE" id="PS50050">
    <property type="entry name" value="TNFR_NGFR_2"/>
    <property type="match status" value="2"/>
</dbReference>
<feature type="compositionally biased region" description="Polar residues" evidence="12">
    <location>
        <begin position="228"/>
        <end position="261"/>
    </location>
</feature>
<evidence type="ECO:0000313" key="16">
    <source>
        <dbReference type="EMBL" id="AFE85493.1"/>
    </source>
</evidence>
<dbReference type="InterPro" id="IPR052491">
    <property type="entry name" value="TNFRSF10"/>
</dbReference>
<evidence type="ECO:0000256" key="10">
    <source>
        <dbReference type="ARBA" id="ARBA00023180"/>
    </source>
</evidence>
<accession>H9BPI4</accession>
<feature type="disulfide bond" evidence="11">
    <location>
        <begin position="149"/>
        <end position="167"/>
    </location>
</feature>
<protein>
    <submittedName>
        <fullName evidence="16">Tnfrsf10b</fullName>
    </submittedName>
</protein>
<keyword evidence="7 13" id="KW-0472">Membrane</keyword>
<dbReference type="InterPro" id="IPR034024">
    <property type="entry name" value="TNFRSF10_N"/>
</dbReference>
<evidence type="ECO:0000259" key="15">
    <source>
        <dbReference type="PROSITE" id="PS50050"/>
    </source>
</evidence>
<feature type="repeat" description="TNFR-Cys" evidence="11">
    <location>
        <begin position="128"/>
        <end position="167"/>
    </location>
</feature>
<evidence type="ECO:0000256" key="4">
    <source>
        <dbReference type="ARBA" id="ARBA00022729"/>
    </source>
</evidence>
<evidence type="ECO:0000256" key="2">
    <source>
        <dbReference type="ARBA" id="ARBA00022692"/>
    </source>
</evidence>
<feature type="domain" description="TNFR-Cys" evidence="15">
    <location>
        <begin position="128"/>
        <end position="167"/>
    </location>
</feature>
<dbReference type="FunFam" id="1.10.533.10:FF:000043">
    <property type="entry name" value="Tumor necrosis factor receptor superfamily member 10A"/>
    <property type="match status" value="1"/>
</dbReference>
<dbReference type="SUPFAM" id="SSF57586">
    <property type="entry name" value="TNF receptor-like"/>
    <property type="match status" value="2"/>
</dbReference>
<reference evidence="16" key="1">
    <citation type="submission" date="2011-11" db="EMBL/GenBank/DDBJ databases">
        <title>Complete coding sequence of Mus dunni Tnfrsf10b (DR5) cDNA cloned from Mus dunni fibroblast (ATCC CRL-2017) cDNA library.</title>
        <authorList>
            <person name="Jones R.F."/>
            <person name="Ringler J."/>
            <person name="Wei W.-Z."/>
        </authorList>
    </citation>
    <scope>NUCLEOTIDE SEQUENCE</scope>
</reference>
<feature type="region of interest" description="Disordered" evidence="12">
    <location>
        <begin position="1"/>
        <end position="21"/>
    </location>
</feature>
<sequence>MESPGPSTPTASAAARADHYTPGLRPLPKRRLLYSFALLAMLQVVFVPVTANSAHDRPSGLQSLKESPSGGPCPAGQYLSEGNCKPCTEGIDYTSHSNSLLSCLPCTVCKEDKVQTFQCNLTRNTECQCKPGTFEDKDSTEICQPCSNCTDGEDEVTPCTPKTNRKCVSKKAGASLHDSGLKIGLPVAAVLLLLFGAWSVWKTGAWRRWLLFIKRTYPGCERDPESVNSVHSSLLDPQTSSKTNDSNHNTEPGKTQSSTTGKKLLVPANGNDSADDLKFIFEYCSNIVPLNSWNRLMRQMGLTDNQIQMVRAETPGIREAHYQMLLKWRHQTGRKASINDLLDALEAVGERDAMEKIEDYAVKNGRFTYQNAAAQPETGPGGSLCV</sequence>
<proteinExistence type="evidence at transcript level"/>
<dbReference type="AlphaFoldDB" id="H9BPI4"/>
<evidence type="ECO:0000256" key="5">
    <source>
        <dbReference type="ARBA" id="ARBA00022737"/>
    </source>
</evidence>
<comment type="caution">
    <text evidence="11">Lacks conserved residue(s) required for the propagation of feature annotation.</text>
</comment>
<comment type="subcellular location">
    <subcellularLocation>
        <location evidence="1">Membrane</location>
        <topology evidence="1">Single-pass type I membrane protein</topology>
    </subcellularLocation>
</comment>
<feature type="region of interest" description="Disordered" evidence="12">
    <location>
        <begin position="228"/>
        <end position="267"/>
    </location>
</feature>
<keyword evidence="4" id="KW-0732">Signal</keyword>
<dbReference type="Pfam" id="PF00531">
    <property type="entry name" value="Death"/>
    <property type="match status" value="1"/>
</dbReference>
<feature type="transmembrane region" description="Helical" evidence="13">
    <location>
        <begin position="183"/>
        <end position="201"/>
    </location>
</feature>
<feature type="disulfide bond" evidence="11">
    <location>
        <begin position="146"/>
        <end position="159"/>
    </location>
</feature>
<keyword evidence="10" id="KW-0325">Glycoprotein</keyword>
<feature type="disulfide bond" evidence="11">
    <location>
        <begin position="106"/>
        <end position="119"/>
    </location>
</feature>
<dbReference type="PRINTS" id="PR01956">
    <property type="entry name" value="TNFACTORR10"/>
</dbReference>
<feature type="repeat" description="TNFR-Cys" evidence="11">
    <location>
        <begin position="86"/>
        <end position="127"/>
    </location>
</feature>
<feature type="compositionally biased region" description="Low complexity" evidence="12">
    <location>
        <begin position="1"/>
        <end position="15"/>
    </location>
</feature>
<feature type="transmembrane region" description="Helical" evidence="13">
    <location>
        <begin position="32"/>
        <end position="51"/>
    </location>
</feature>
<keyword evidence="8 11" id="KW-1015">Disulfide bond</keyword>
<dbReference type="SMART" id="SM00005">
    <property type="entry name" value="DEATH"/>
    <property type="match status" value="1"/>
</dbReference>
<evidence type="ECO:0000256" key="11">
    <source>
        <dbReference type="PROSITE-ProRule" id="PRU00206"/>
    </source>
</evidence>
<feature type="disulfide bond" evidence="11">
    <location>
        <begin position="109"/>
        <end position="127"/>
    </location>
</feature>
<dbReference type="InterPro" id="IPR034029">
    <property type="entry name" value="TNFRSF10A/B_death"/>
</dbReference>
<dbReference type="FunFam" id="2.10.50.10:FF:000004">
    <property type="entry name" value="Tumor necrosis factor receptor superfamily member 6"/>
    <property type="match status" value="1"/>
</dbReference>
<feature type="domain" description="TNFR-Cys" evidence="15">
    <location>
        <begin position="86"/>
        <end position="127"/>
    </location>
</feature>
<evidence type="ECO:0000256" key="9">
    <source>
        <dbReference type="ARBA" id="ARBA00023170"/>
    </source>
</evidence>
<keyword evidence="5" id="KW-0677">Repeat</keyword>
<dbReference type="GO" id="GO:0051241">
    <property type="term" value="P:negative regulation of multicellular organismal process"/>
    <property type="evidence" value="ECO:0007669"/>
    <property type="project" value="UniProtKB-ARBA"/>
</dbReference>
<evidence type="ECO:0000256" key="13">
    <source>
        <dbReference type="SAM" id="Phobius"/>
    </source>
</evidence>
<evidence type="ECO:0000256" key="12">
    <source>
        <dbReference type="SAM" id="MobiDB-lite"/>
    </source>
</evidence>
<evidence type="ECO:0000256" key="8">
    <source>
        <dbReference type="ARBA" id="ARBA00023157"/>
    </source>
</evidence>
<keyword evidence="6 13" id="KW-1133">Transmembrane helix</keyword>
<dbReference type="InterPro" id="IPR020465">
    <property type="entry name" value="TNFR_10"/>
</dbReference>
<dbReference type="CDD" id="cd08315">
    <property type="entry name" value="Death_TRAILR_DR4_DR5"/>
    <property type="match status" value="1"/>
</dbReference>
<feature type="domain" description="Death" evidence="14">
    <location>
        <begin position="292"/>
        <end position="361"/>
    </location>
</feature>
<dbReference type="CDD" id="cd10580">
    <property type="entry name" value="TNFRSF10"/>
    <property type="match status" value="1"/>
</dbReference>
<evidence type="ECO:0000259" key="14">
    <source>
        <dbReference type="PROSITE" id="PS50017"/>
    </source>
</evidence>